<keyword evidence="1" id="KW-0853">WD repeat</keyword>
<dbReference type="InterPro" id="IPR015943">
    <property type="entry name" value="WD40/YVTN_repeat-like_dom_sf"/>
</dbReference>
<protein>
    <submittedName>
        <fullName evidence="3">WD40 repeat protein</fullName>
    </submittedName>
</protein>
<dbReference type="SUPFAM" id="SSF50998">
    <property type="entry name" value="Quinoprotein alcohol dehydrogenase-like"/>
    <property type="match status" value="1"/>
</dbReference>
<evidence type="ECO:0000256" key="2">
    <source>
        <dbReference type="ARBA" id="ARBA00022737"/>
    </source>
</evidence>
<reference evidence="3 4" key="1">
    <citation type="submission" date="2020-08" db="EMBL/GenBank/DDBJ databases">
        <title>Genomic Encyclopedia of Type Strains, Phase IV (KMG-IV): sequencing the most valuable type-strain genomes for metagenomic binning, comparative biology and taxonomic classification.</title>
        <authorList>
            <person name="Goeker M."/>
        </authorList>
    </citation>
    <scope>NUCLEOTIDE SEQUENCE [LARGE SCALE GENOMIC DNA]</scope>
    <source>
        <strain evidence="3 4">DSM 44197</strain>
    </source>
</reference>
<dbReference type="RefSeq" id="WP_182845939.1">
    <property type="nucleotide sequence ID" value="NZ_BAAALP010000117.1"/>
</dbReference>
<dbReference type="PANTHER" id="PTHR44019">
    <property type="entry name" value="WD REPEAT-CONTAINING PROTEIN 55"/>
    <property type="match status" value="1"/>
</dbReference>
<dbReference type="InterPro" id="IPR050505">
    <property type="entry name" value="WDR55/POC1"/>
</dbReference>
<keyword evidence="2" id="KW-0677">Repeat</keyword>
<dbReference type="InterPro" id="IPR011047">
    <property type="entry name" value="Quinoprotein_ADH-like_sf"/>
</dbReference>
<evidence type="ECO:0000256" key="1">
    <source>
        <dbReference type="ARBA" id="ARBA00022574"/>
    </source>
</evidence>
<sequence>MSELRPLDFGEAPRLGSLYGFSVVQRDGQSILAGSHDQSLEACSWNLSSDVWTVHELDDPWLDEANYTELTAFGAVVVDGRIVGGGGGDHQGFALWDLESGKVRLSAQEGGGVTTSAVVVGGRALFVVGSPAAPGVQVWDASVVEADEEEYERAETAGLDKPPSPYASMVDVNELEARSHAASAVAAGALDGRLVLVANGADGGVLVWDVDGQRALVEFDDLDEGLTDFALVTGDRAHVVAAGGQQLVVGDPATGEWGEPLAVPGDEISCLAAGLVNGRLVAVTGSEDGTVCAWNLDERWLLAEPIRGMGEVRAISITELDGRQVFVSTGRDGVMRVWEFTL</sequence>
<organism evidence="3 4">
    <name type="scientific">Actinomadura namibiensis</name>
    <dbReference type="NCBI Taxonomy" id="182080"/>
    <lineage>
        <taxon>Bacteria</taxon>
        <taxon>Bacillati</taxon>
        <taxon>Actinomycetota</taxon>
        <taxon>Actinomycetes</taxon>
        <taxon>Streptosporangiales</taxon>
        <taxon>Thermomonosporaceae</taxon>
        <taxon>Actinomadura</taxon>
    </lineage>
</organism>
<accession>A0A7W3LT19</accession>
<dbReference type="Proteomes" id="UP000572680">
    <property type="component" value="Unassembled WGS sequence"/>
</dbReference>
<dbReference type="InterPro" id="IPR001680">
    <property type="entry name" value="WD40_rpt"/>
</dbReference>
<name>A0A7W3LT19_ACTNM</name>
<evidence type="ECO:0000313" key="4">
    <source>
        <dbReference type="Proteomes" id="UP000572680"/>
    </source>
</evidence>
<dbReference type="AlphaFoldDB" id="A0A7W3LT19"/>
<dbReference type="Gene3D" id="2.130.10.10">
    <property type="entry name" value="YVTN repeat-like/Quinoprotein amine dehydrogenase"/>
    <property type="match status" value="1"/>
</dbReference>
<keyword evidence="4" id="KW-1185">Reference proteome</keyword>
<comment type="caution">
    <text evidence="3">The sequence shown here is derived from an EMBL/GenBank/DDBJ whole genome shotgun (WGS) entry which is preliminary data.</text>
</comment>
<dbReference type="EMBL" id="JACJIA010000007">
    <property type="protein sequence ID" value="MBA8953791.1"/>
    <property type="molecule type" value="Genomic_DNA"/>
</dbReference>
<evidence type="ECO:0000313" key="3">
    <source>
        <dbReference type="EMBL" id="MBA8953791.1"/>
    </source>
</evidence>
<gene>
    <name evidence="3" type="ORF">HNR61_005444</name>
</gene>
<dbReference type="PANTHER" id="PTHR44019:SF8">
    <property type="entry name" value="POC1 CENTRIOLAR PROTEIN HOMOLOG"/>
    <property type="match status" value="1"/>
</dbReference>
<dbReference type="Pfam" id="PF00400">
    <property type="entry name" value="WD40"/>
    <property type="match status" value="1"/>
</dbReference>
<proteinExistence type="predicted"/>